<dbReference type="InterPro" id="IPR056988">
    <property type="entry name" value="Zn_ribbon_pln"/>
</dbReference>
<evidence type="ECO:0000313" key="3">
    <source>
        <dbReference type="EMBL" id="VFR02137.1"/>
    </source>
</evidence>
<dbReference type="OrthoDB" id="66964at2759"/>
<organism evidence="3 4">
    <name type="scientific">Cuscuta campestris</name>
    <dbReference type="NCBI Taxonomy" id="132261"/>
    <lineage>
        <taxon>Eukaryota</taxon>
        <taxon>Viridiplantae</taxon>
        <taxon>Streptophyta</taxon>
        <taxon>Embryophyta</taxon>
        <taxon>Tracheophyta</taxon>
        <taxon>Spermatophyta</taxon>
        <taxon>Magnoliopsida</taxon>
        <taxon>eudicotyledons</taxon>
        <taxon>Gunneridae</taxon>
        <taxon>Pentapetalae</taxon>
        <taxon>asterids</taxon>
        <taxon>lamiids</taxon>
        <taxon>Solanales</taxon>
        <taxon>Convolvulaceae</taxon>
        <taxon>Cuscuteae</taxon>
        <taxon>Cuscuta</taxon>
        <taxon>Cuscuta subgen. Grammica</taxon>
        <taxon>Cuscuta sect. Cleistogrammica</taxon>
    </lineage>
</organism>
<gene>
    <name evidence="3" type="ORF">CCAM_LOCUS43912</name>
</gene>
<dbReference type="Gene3D" id="1.10.287.110">
    <property type="entry name" value="DnaJ domain"/>
    <property type="match status" value="1"/>
</dbReference>
<evidence type="ECO:0000256" key="1">
    <source>
        <dbReference type="SAM" id="MobiDB-lite"/>
    </source>
</evidence>
<dbReference type="Proteomes" id="UP000595140">
    <property type="component" value="Unassembled WGS sequence"/>
</dbReference>
<name>A0A484NPP5_9ASTE</name>
<feature type="region of interest" description="Disordered" evidence="1">
    <location>
        <begin position="266"/>
        <end position="292"/>
    </location>
</feature>
<dbReference type="InterPro" id="IPR036869">
    <property type="entry name" value="J_dom_sf"/>
</dbReference>
<dbReference type="InterPro" id="IPR001623">
    <property type="entry name" value="DnaJ_domain"/>
</dbReference>
<evidence type="ECO:0000259" key="2">
    <source>
        <dbReference type="PROSITE" id="PS50076"/>
    </source>
</evidence>
<dbReference type="EMBL" id="OOIL02006793">
    <property type="protein sequence ID" value="VFR02137.1"/>
    <property type="molecule type" value="Genomic_DNA"/>
</dbReference>
<dbReference type="PROSITE" id="PS50076">
    <property type="entry name" value="DNAJ_2"/>
    <property type="match status" value="1"/>
</dbReference>
<sequence>MAEHGGDSGEDANAHRLITLAEEKYASGDLNSAIQFAKRAHSQRPNLDGLSEMLAAFKILRTAAASSDGVPGTPDYYKILQVERFSRINGIKKQYKKLALTLHPDKKPFAACEDAFKVVAEAFRVLSDKIRRKEYDLRLTIAMQSETGEEEAAAAVETFQTACSNCRLVHKFDRKYVGQNLMCPNCSKSFKAVEASENSSDSTGICSEDERNDEIPGTRVSARIKARKTSSVGEILLRAKKRSFGDVEGSSKRLVESRNVVFEGESSRSKISEYSEEEEDHDDDDDNDDDNDETMTLAEMQMLAIKKMNKDKAIVKKKESRKSKDILQLCLSENESEIDGESITTRNGKVKEGKIFKKGQVWAVYREEDDDGGLPRHYALIHEVVSLNPFKIRLCWLQYQHNGRKTGPHMSCGRFKVSKQTSAMSANMFSHIVDCERVAREVYMVYPRKGTVWAMYAENGANNQGVEEGGQYDIVVCLTSYSEVYGLSLGYLEKVDGFRTLFKRREVGVDGVRRIGKDEIGLMSHQIAAARKVSGEEAGAIGKDCWELDDPIIFSSS</sequence>
<evidence type="ECO:0000313" key="4">
    <source>
        <dbReference type="Proteomes" id="UP000595140"/>
    </source>
</evidence>
<proteinExistence type="predicted"/>
<reference evidence="3 4" key="1">
    <citation type="submission" date="2018-04" db="EMBL/GenBank/DDBJ databases">
        <authorList>
            <person name="Vogel A."/>
        </authorList>
    </citation>
    <scope>NUCLEOTIDE SEQUENCE [LARGE SCALE GENOMIC DNA]</scope>
</reference>
<feature type="compositionally biased region" description="Acidic residues" evidence="1">
    <location>
        <begin position="274"/>
        <end position="292"/>
    </location>
</feature>
<dbReference type="CDD" id="cd06257">
    <property type="entry name" value="DnaJ"/>
    <property type="match status" value="1"/>
</dbReference>
<dbReference type="Pfam" id="PF11926">
    <property type="entry name" value="DUF3444"/>
    <property type="match status" value="1"/>
</dbReference>
<dbReference type="InterPro" id="IPR024593">
    <property type="entry name" value="DUF3444"/>
</dbReference>
<dbReference type="AlphaFoldDB" id="A0A484NPP5"/>
<keyword evidence="4" id="KW-1185">Reference proteome</keyword>
<dbReference type="SMART" id="SM00271">
    <property type="entry name" value="DnaJ"/>
    <property type="match status" value="1"/>
</dbReference>
<dbReference type="SUPFAM" id="SSF46565">
    <property type="entry name" value="Chaperone J-domain"/>
    <property type="match status" value="1"/>
</dbReference>
<feature type="domain" description="J" evidence="2">
    <location>
        <begin position="75"/>
        <end position="139"/>
    </location>
</feature>
<dbReference type="Pfam" id="PF23551">
    <property type="entry name" value="Zn_ribbon_20"/>
    <property type="match status" value="1"/>
</dbReference>
<accession>A0A484NPP5</accession>
<protein>
    <recommendedName>
        <fullName evidence="2">J domain-containing protein</fullName>
    </recommendedName>
</protein>
<dbReference type="PANTHER" id="PTHR44137">
    <property type="entry name" value="BNAC03G44070D PROTEIN"/>
    <property type="match status" value="1"/>
</dbReference>
<dbReference type="PRINTS" id="PR00625">
    <property type="entry name" value="JDOMAIN"/>
</dbReference>
<dbReference type="PANTHER" id="PTHR44137:SF24">
    <property type="entry name" value="DNAJ HEAT SHOCK N-TERMINAL DOMAIN-CONTAINING PROTEIN"/>
    <property type="match status" value="1"/>
</dbReference>
<dbReference type="Pfam" id="PF00226">
    <property type="entry name" value="DnaJ"/>
    <property type="match status" value="1"/>
</dbReference>